<keyword evidence="2 7" id="KW-0812">Transmembrane</keyword>
<feature type="transmembrane region" description="Helical" evidence="7">
    <location>
        <begin position="138"/>
        <end position="164"/>
    </location>
</feature>
<dbReference type="AlphaFoldDB" id="A0A6C0H2C6"/>
<dbReference type="GO" id="GO:0005789">
    <property type="term" value="C:endoplasmic reticulum membrane"/>
    <property type="evidence" value="ECO:0007669"/>
    <property type="project" value="TreeGrafter"/>
</dbReference>
<dbReference type="InterPro" id="IPR008901">
    <property type="entry name" value="ACER"/>
</dbReference>
<name>A0A6C0H2C6_9ZZZZ</name>
<evidence type="ECO:0000256" key="5">
    <source>
        <dbReference type="ARBA" id="ARBA00023136"/>
    </source>
</evidence>
<feature type="transmembrane region" description="Helical" evidence="7">
    <location>
        <begin position="245"/>
        <end position="261"/>
    </location>
</feature>
<dbReference type="EMBL" id="MN739856">
    <property type="protein sequence ID" value="QHT74698.1"/>
    <property type="molecule type" value="Genomic_DNA"/>
</dbReference>
<feature type="compositionally biased region" description="Basic residues" evidence="6">
    <location>
        <begin position="7"/>
        <end position="16"/>
    </location>
</feature>
<evidence type="ECO:0000256" key="1">
    <source>
        <dbReference type="ARBA" id="ARBA00004141"/>
    </source>
</evidence>
<dbReference type="GO" id="GO:0046514">
    <property type="term" value="P:ceramide catabolic process"/>
    <property type="evidence" value="ECO:0007669"/>
    <property type="project" value="TreeGrafter"/>
</dbReference>
<proteinExistence type="predicted"/>
<evidence type="ECO:0000256" key="6">
    <source>
        <dbReference type="SAM" id="MobiDB-lite"/>
    </source>
</evidence>
<evidence type="ECO:0000256" key="4">
    <source>
        <dbReference type="ARBA" id="ARBA00022989"/>
    </source>
</evidence>
<feature type="transmembrane region" description="Helical" evidence="7">
    <location>
        <begin position="105"/>
        <end position="126"/>
    </location>
</feature>
<comment type="subcellular location">
    <subcellularLocation>
        <location evidence="1">Membrane</location>
        <topology evidence="1">Multi-pass membrane protein</topology>
    </subcellularLocation>
</comment>
<dbReference type="Pfam" id="PF05875">
    <property type="entry name" value="Ceramidase"/>
    <property type="match status" value="1"/>
</dbReference>
<evidence type="ECO:0000313" key="8">
    <source>
        <dbReference type="EMBL" id="QHT74698.1"/>
    </source>
</evidence>
<dbReference type="PANTHER" id="PTHR46187">
    <property type="entry name" value="ALKALINE CERAMIDASE 3"/>
    <property type="match status" value="1"/>
</dbReference>
<dbReference type="GO" id="GO:0016811">
    <property type="term" value="F:hydrolase activity, acting on carbon-nitrogen (but not peptide) bonds, in linear amides"/>
    <property type="evidence" value="ECO:0007669"/>
    <property type="project" value="InterPro"/>
</dbReference>
<reference evidence="8" key="1">
    <citation type="journal article" date="2020" name="Nature">
        <title>Giant virus diversity and host interactions through global metagenomics.</title>
        <authorList>
            <person name="Schulz F."/>
            <person name="Roux S."/>
            <person name="Paez-Espino D."/>
            <person name="Jungbluth S."/>
            <person name="Walsh D.A."/>
            <person name="Denef V.J."/>
            <person name="McMahon K.D."/>
            <person name="Konstantinidis K.T."/>
            <person name="Eloe-Fadrosh E.A."/>
            <person name="Kyrpides N.C."/>
            <person name="Woyke T."/>
        </authorList>
    </citation>
    <scope>NUCLEOTIDE SEQUENCE</scope>
    <source>
        <strain evidence="8">GVMAG-M-3300023179-59</strain>
    </source>
</reference>
<dbReference type="GO" id="GO:0046513">
    <property type="term" value="P:ceramide biosynthetic process"/>
    <property type="evidence" value="ECO:0007669"/>
    <property type="project" value="TreeGrafter"/>
</dbReference>
<feature type="transmembrane region" description="Helical" evidence="7">
    <location>
        <begin position="185"/>
        <end position="201"/>
    </location>
</feature>
<keyword evidence="4 7" id="KW-1133">Transmembrane helix</keyword>
<evidence type="ECO:0000256" key="3">
    <source>
        <dbReference type="ARBA" id="ARBA00022801"/>
    </source>
</evidence>
<accession>A0A6C0H2C6</accession>
<protein>
    <submittedName>
        <fullName evidence="8">Uncharacterized protein</fullName>
    </submittedName>
</protein>
<feature type="transmembrane region" description="Helical" evidence="7">
    <location>
        <begin position="281"/>
        <end position="299"/>
    </location>
</feature>
<feature type="transmembrane region" description="Helical" evidence="7">
    <location>
        <begin position="207"/>
        <end position="224"/>
    </location>
</feature>
<organism evidence="8">
    <name type="scientific">viral metagenome</name>
    <dbReference type="NCBI Taxonomy" id="1070528"/>
    <lineage>
        <taxon>unclassified sequences</taxon>
        <taxon>metagenomes</taxon>
        <taxon>organismal metagenomes</taxon>
    </lineage>
</organism>
<feature type="region of interest" description="Disordered" evidence="6">
    <location>
        <begin position="1"/>
        <end position="55"/>
    </location>
</feature>
<evidence type="ECO:0000256" key="2">
    <source>
        <dbReference type="ARBA" id="ARBA00022692"/>
    </source>
</evidence>
<keyword evidence="5 7" id="KW-0472">Membrane</keyword>
<evidence type="ECO:0000256" key="7">
    <source>
        <dbReference type="SAM" id="Phobius"/>
    </source>
</evidence>
<dbReference type="PANTHER" id="PTHR46187:SF3">
    <property type="entry name" value="ALKALINE CERAMIDASE 3"/>
    <property type="match status" value="1"/>
</dbReference>
<sequence>MSTKQPQKPHNHKNHTITKTTQPQKPHNHKNHTTTKTTQPQKQHNHKNHTITKTTKTTKMKWTDIDHSFCEASLRGLPEYYNAITSLSFALFGAYGLLKLNNELFIDILYANLIIVGFGSVGYHWYGNIGWGLFDEIPMILAIFTGIIYTDNVYFLQSCSNILLSQKTSHPFAITEVSTHKKNRKLRVLANLFSMSFFIIINTMSNYRRVFPTLFASAAGYLYYRILKTLHITNTHTRHQITQKIYNSLFTVLISGAVWITTEISCNYVKHRIFLIGHPVWHFFVGHGFYNLIQAVYFMKLQTSISNSSNSSNNITIRYRKPFYLLDICNCQPLFPVELHITDATTTFAPWKKCAYISAPR</sequence>
<keyword evidence="3" id="KW-0378">Hydrolase</keyword>